<dbReference type="CDD" id="cd00054">
    <property type="entry name" value="EGF_CA"/>
    <property type="match status" value="1"/>
</dbReference>
<accession>A0A7J8BN06</accession>
<feature type="chain" id="PRO_5029481903" evidence="14">
    <location>
        <begin position="27"/>
        <end position="180"/>
    </location>
</feature>
<feature type="domain" description="EGF-like" evidence="15">
    <location>
        <begin position="67"/>
        <end position="106"/>
    </location>
</feature>
<dbReference type="InterPro" id="IPR000742">
    <property type="entry name" value="EGF"/>
</dbReference>
<keyword evidence="2" id="KW-1003">Cell membrane</keyword>
<dbReference type="GO" id="GO:0005509">
    <property type="term" value="F:calcium ion binding"/>
    <property type="evidence" value="ECO:0007669"/>
    <property type="project" value="InterPro"/>
</dbReference>
<proteinExistence type="predicted"/>
<evidence type="ECO:0000313" key="16">
    <source>
        <dbReference type="EMBL" id="KAF6400247.1"/>
    </source>
</evidence>
<gene>
    <name evidence="16" type="ORF">HJG63_000360</name>
</gene>
<keyword evidence="17" id="KW-1185">Reference proteome</keyword>
<dbReference type="PANTHER" id="PTHR24042">
    <property type="entry name" value="NEL HOMOLOG"/>
    <property type="match status" value="1"/>
</dbReference>
<dbReference type="PROSITE" id="PS01187">
    <property type="entry name" value="EGF_CA"/>
    <property type="match status" value="1"/>
</dbReference>
<evidence type="ECO:0000256" key="9">
    <source>
        <dbReference type="ARBA" id="ARBA00023136"/>
    </source>
</evidence>
<dbReference type="SUPFAM" id="SSF57196">
    <property type="entry name" value="EGF/Laminin"/>
    <property type="match status" value="1"/>
</dbReference>
<dbReference type="PROSITE" id="PS50026">
    <property type="entry name" value="EGF_3"/>
    <property type="match status" value="1"/>
</dbReference>
<sequence>MQEPSLLPELCILLSLSGVVFQKAEGTCPPCSQNSFCVNDTYCTCNPGYTSQSGQKFFTFPLEICQDIDECKPPFGIYCGSHAKCQNVEGSFYCHCNIGYKLLSGDTQFKNSNENTCRSKKILVFFVFLTSFLIFSLSLTPEKIFFVVGTECGSISWKEIDNGKRRKKSKKFRKITGLRR</sequence>
<dbReference type="InterPro" id="IPR018097">
    <property type="entry name" value="EGF_Ca-bd_CS"/>
</dbReference>
<evidence type="ECO:0000256" key="5">
    <source>
        <dbReference type="ARBA" id="ARBA00022729"/>
    </source>
</evidence>
<comment type="caution">
    <text evidence="12">Lacks conserved residue(s) required for the propagation of feature annotation.</text>
</comment>
<feature type="signal peptide" evidence="14">
    <location>
        <begin position="1"/>
        <end position="26"/>
    </location>
</feature>
<evidence type="ECO:0000256" key="13">
    <source>
        <dbReference type="SAM" id="Phobius"/>
    </source>
</evidence>
<reference evidence="16 17" key="1">
    <citation type="journal article" date="2020" name="Nature">
        <title>Six reference-quality genomes reveal evolution of bat adaptations.</title>
        <authorList>
            <person name="Jebb D."/>
            <person name="Huang Z."/>
            <person name="Pippel M."/>
            <person name="Hughes G.M."/>
            <person name="Lavrichenko K."/>
            <person name="Devanna P."/>
            <person name="Winkler S."/>
            <person name="Jermiin L.S."/>
            <person name="Skirmuntt E.C."/>
            <person name="Katzourakis A."/>
            <person name="Burkitt-Gray L."/>
            <person name="Ray D.A."/>
            <person name="Sullivan K.A.M."/>
            <person name="Roscito J.G."/>
            <person name="Kirilenko B.M."/>
            <person name="Davalos L.M."/>
            <person name="Corthals A.P."/>
            <person name="Power M.L."/>
            <person name="Jones G."/>
            <person name="Ransome R.D."/>
            <person name="Dechmann D.K.N."/>
            <person name="Locatelli A.G."/>
            <person name="Puechmaille S.J."/>
            <person name="Fedrigo O."/>
            <person name="Jarvis E.D."/>
            <person name="Hiller M."/>
            <person name="Vernes S.C."/>
            <person name="Myers E.W."/>
            <person name="Teeling E.C."/>
        </authorList>
    </citation>
    <scope>NUCLEOTIDE SEQUENCE [LARGE SCALE GENOMIC DNA]</scope>
    <source>
        <strain evidence="16">MRouAeg1</strain>
        <tissue evidence="16">Muscle</tissue>
    </source>
</reference>
<dbReference type="InterPro" id="IPR049883">
    <property type="entry name" value="NOTCH1_EGF-like"/>
</dbReference>
<evidence type="ECO:0000256" key="4">
    <source>
        <dbReference type="ARBA" id="ARBA00022692"/>
    </source>
</evidence>
<evidence type="ECO:0000259" key="15">
    <source>
        <dbReference type="PROSITE" id="PS50026"/>
    </source>
</evidence>
<dbReference type="Gene3D" id="2.10.25.10">
    <property type="entry name" value="Laminin"/>
    <property type="match status" value="2"/>
</dbReference>
<dbReference type="InterPro" id="IPR051586">
    <property type="entry name" value="PKC-binding_NELL"/>
</dbReference>
<comment type="subcellular location">
    <subcellularLocation>
        <location evidence="1">Cell membrane</location>
        <topology evidence="1">Multi-pass membrane protein</topology>
    </subcellularLocation>
</comment>
<evidence type="ECO:0000256" key="7">
    <source>
        <dbReference type="ARBA" id="ARBA00022837"/>
    </source>
</evidence>
<dbReference type="EMBL" id="JACASE010000016">
    <property type="protein sequence ID" value="KAF6400247.1"/>
    <property type="molecule type" value="Genomic_DNA"/>
</dbReference>
<keyword evidence="8 13" id="KW-1133">Transmembrane helix</keyword>
<dbReference type="GO" id="GO:0005886">
    <property type="term" value="C:plasma membrane"/>
    <property type="evidence" value="ECO:0007669"/>
    <property type="project" value="UniProtKB-SubCell"/>
</dbReference>
<dbReference type="FunFam" id="2.10.25.10:FF:000038">
    <property type="entry name" value="Fibrillin 2"/>
    <property type="match status" value="1"/>
</dbReference>
<dbReference type="AlphaFoldDB" id="A0A7J8BN06"/>
<dbReference type="GO" id="GO:0005615">
    <property type="term" value="C:extracellular space"/>
    <property type="evidence" value="ECO:0007669"/>
    <property type="project" value="TreeGrafter"/>
</dbReference>
<keyword evidence="6" id="KW-0677">Repeat</keyword>
<evidence type="ECO:0000256" key="8">
    <source>
        <dbReference type="ARBA" id="ARBA00022989"/>
    </source>
</evidence>
<dbReference type="SMART" id="SM00181">
    <property type="entry name" value="EGF"/>
    <property type="match status" value="2"/>
</dbReference>
<keyword evidence="7" id="KW-0106">Calcium</keyword>
<feature type="transmembrane region" description="Helical" evidence="13">
    <location>
        <begin position="122"/>
        <end position="140"/>
    </location>
</feature>
<evidence type="ECO:0000256" key="11">
    <source>
        <dbReference type="ARBA" id="ARBA00023180"/>
    </source>
</evidence>
<evidence type="ECO:0000313" key="17">
    <source>
        <dbReference type="Proteomes" id="UP000593571"/>
    </source>
</evidence>
<dbReference type="PRINTS" id="PR01278">
    <property type="entry name" value="CD97PROTEIN"/>
</dbReference>
<evidence type="ECO:0000256" key="10">
    <source>
        <dbReference type="ARBA" id="ARBA00023157"/>
    </source>
</evidence>
<name>A0A7J8BN06_ROUAE</name>
<evidence type="ECO:0000256" key="2">
    <source>
        <dbReference type="ARBA" id="ARBA00022475"/>
    </source>
</evidence>
<evidence type="ECO:0000256" key="12">
    <source>
        <dbReference type="PROSITE-ProRule" id="PRU00076"/>
    </source>
</evidence>
<keyword evidence="10" id="KW-1015">Disulfide bond</keyword>
<dbReference type="PANTHER" id="PTHR24042:SF5">
    <property type="entry name" value="EGF-LIKE CALCIUM-BINDING DOMAIN-CONTAINING PROTEIN"/>
    <property type="match status" value="1"/>
</dbReference>
<organism evidence="16 17">
    <name type="scientific">Rousettus aegyptiacus</name>
    <name type="common">Egyptian fruit bat</name>
    <name type="synonym">Pteropus aegyptiacus</name>
    <dbReference type="NCBI Taxonomy" id="9407"/>
    <lineage>
        <taxon>Eukaryota</taxon>
        <taxon>Metazoa</taxon>
        <taxon>Chordata</taxon>
        <taxon>Craniata</taxon>
        <taxon>Vertebrata</taxon>
        <taxon>Euteleostomi</taxon>
        <taxon>Mammalia</taxon>
        <taxon>Eutheria</taxon>
        <taxon>Laurasiatheria</taxon>
        <taxon>Chiroptera</taxon>
        <taxon>Yinpterochiroptera</taxon>
        <taxon>Pteropodoidea</taxon>
        <taxon>Pteropodidae</taxon>
        <taxon>Rousettinae</taxon>
        <taxon>Rousettus</taxon>
    </lineage>
</organism>
<evidence type="ECO:0000256" key="1">
    <source>
        <dbReference type="ARBA" id="ARBA00004651"/>
    </source>
</evidence>
<dbReference type="Proteomes" id="UP000593571">
    <property type="component" value="Unassembled WGS sequence"/>
</dbReference>
<dbReference type="InterPro" id="IPR003056">
    <property type="entry name" value="GPCR_2_ADGRE2_ADGRE5"/>
</dbReference>
<dbReference type="GO" id="GO:0008201">
    <property type="term" value="F:heparin binding"/>
    <property type="evidence" value="ECO:0007669"/>
    <property type="project" value="TreeGrafter"/>
</dbReference>
<keyword evidence="9 13" id="KW-0472">Membrane</keyword>
<evidence type="ECO:0000256" key="14">
    <source>
        <dbReference type="SAM" id="SignalP"/>
    </source>
</evidence>
<dbReference type="SMART" id="SM00179">
    <property type="entry name" value="EGF_CA"/>
    <property type="match status" value="1"/>
</dbReference>
<comment type="caution">
    <text evidence="16">The sequence shown here is derived from an EMBL/GenBank/DDBJ whole genome shotgun (WGS) entry which is preliminary data.</text>
</comment>
<keyword evidence="11" id="KW-0325">Glycoprotein</keyword>
<keyword evidence="4 13" id="KW-0812">Transmembrane</keyword>
<dbReference type="GO" id="GO:0004930">
    <property type="term" value="F:G protein-coupled receptor activity"/>
    <property type="evidence" value="ECO:0007669"/>
    <property type="project" value="InterPro"/>
</dbReference>
<protein>
    <submittedName>
        <fullName evidence="16">Adhesion G protein-coupled receptor E3</fullName>
    </submittedName>
</protein>
<keyword evidence="3 12" id="KW-0245">EGF-like domain</keyword>
<dbReference type="PROSITE" id="PS00010">
    <property type="entry name" value="ASX_HYDROXYL"/>
    <property type="match status" value="1"/>
</dbReference>
<evidence type="ECO:0000256" key="6">
    <source>
        <dbReference type="ARBA" id="ARBA00022737"/>
    </source>
</evidence>
<evidence type="ECO:0000256" key="3">
    <source>
        <dbReference type="ARBA" id="ARBA00022536"/>
    </source>
</evidence>
<dbReference type="FunFam" id="2.10.25.10:FF:000177">
    <property type="entry name" value="Adhesion G protein-coupled receptor E2"/>
    <property type="match status" value="1"/>
</dbReference>
<dbReference type="InterPro" id="IPR000152">
    <property type="entry name" value="EGF-type_Asp/Asn_hydroxyl_site"/>
</dbReference>
<keyword evidence="5 14" id="KW-0732">Signal</keyword>
<dbReference type="Pfam" id="PF07645">
    <property type="entry name" value="EGF_CA"/>
    <property type="match status" value="1"/>
</dbReference>
<keyword evidence="16" id="KW-0675">Receptor</keyword>
<dbReference type="InterPro" id="IPR001881">
    <property type="entry name" value="EGF-like_Ca-bd_dom"/>
</dbReference>